<dbReference type="GO" id="GO:0016491">
    <property type="term" value="F:oxidoreductase activity"/>
    <property type="evidence" value="ECO:0007669"/>
    <property type="project" value="InterPro"/>
</dbReference>
<organism evidence="4 5">
    <name type="scientific">Asanoa hainanensis</name>
    <dbReference type="NCBI Taxonomy" id="560556"/>
    <lineage>
        <taxon>Bacteria</taxon>
        <taxon>Bacillati</taxon>
        <taxon>Actinomycetota</taxon>
        <taxon>Actinomycetes</taxon>
        <taxon>Micromonosporales</taxon>
        <taxon>Micromonosporaceae</taxon>
        <taxon>Asanoa</taxon>
    </lineage>
</organism>
<dbReference type="SUPFAM" id="SSF50129">
    <property type="entry name" value="GroES-like"/>
    <property type="match status" value="1"/>
</dbReference>
<protein>
    <submittedName>
        <fullName evidence="4">NADPH:quinone reductase</fullName>
    </submittedName>
</protein>
<dbReference type="Pfam" id="PF08240">
    <property type="entry name" value="ADH_N"/>
    <property type="match status" value="1"/>
</dbReference>
<dbReference type="RefSeq" id="WP_089254215.1">
    <property type="nucleotide sequence ID" value="NZ_FZPH01000016.1"/>
</dbReference>
<dbReference type="InterPro" id="IPR020843">
    <property type="entry name" value="ER"/>
</dbReference>
<dbReference type="Gene3D" id="3.40.50.720">
    <property type="entry name" value="NAD(P)-binding Rossmann-like Domain"/>
    <property type="match status" value="1"/>
</dbReference>
<keyword evidence="1" id="KW-0521">NADP</keyword>
<dbReference type="OrthoDB" id="3727682at2"/>
<name>A0A239PBD6_9ACTN</name>
<dbReference type="InterPro" id="IPR011032">
    <property type="entry name" value="GroES-like_sf"/>
</dbReference>
<dbReference type="Proteomes" id="UP000198362">
    <property type="component" value="Unassembled WGS sequence"/>
</dbReference>
<keyword evidence="5" id="KW-1185">Reference proteome</keyword>
<dbReference type="CDD" id="cd05289">
    <property type="entry name" value="MDR_like_2"/>
    <property type="match status" value="1"/>
</dbReference>
<evidence type="ECO:0000313" key="4">
    <source>
        <dbReference type="EMBL" id="SNT63898.1"/>
    </source>
</evidence>
<feature type="domain" description="Enoyl reductase (ER)" evidence="3">
    <location>
        <begin position="10"/>
        <end position="304"/>
    </location>
</feature>
<evidence type="ECO:0000313" key="5">
    <source>
        <dbReference type="Proteomes" id="UP000198362"/>
    </source>
</evidence>
<dbReference type="PANTHER" id="PTHR44154">
    <property type="entry name" value="QUINONE OXIDOREDUCTASE"/>
    <property type="match status" value="1"/>
</dbReference>
<dbReference type="EMBL" id="FZPH01000016">
    <property type="protein sequence ID" value="SNT63898.1"/>
    <property type="molecule type" value="Genomic_DNA"/>
</dbReference>
<dbReference type="InterPro" id="IPR036291">
    <property type="entry name" value="NAD(P)-bd_dom_sf"/>
</dbReference>
<dbReference type="InterPro" id="IPR013154">
    <property type="entry name" value="ADH-like_N"/>
</dbReference>
<dbReference type="AlphaFoldDB" id="A0A239PBD6"/>
<reference evidence="4 5" key="1">
    <citation type="submission" date="2017-06" db="EMBL/GenBank/DDBJ databases">
        <authorList>
            <person name="Kim H.J."/>
            <person name="Triplett B.A."/>
        </authorList>
    </citation>
    <scope>NUCLEOTIDE SEQUENCE [LARGE SCALE GENOMIC DNA]</scope>
    <source>
        <strain evidence="4 5">CGMCC 4.5593</strain>
    </source>
</reference>
<gene>
    <name evidence="4" type="ORF">SAMN05421812_11619</name>
</gene>
<evidence type="ECO:0000256" key="2">
    <source>
        <dbReference type="SAM" id="MobiDB-lite"/>
    </source>
</evidence>
<dbReference type="Pfam" id="PF13602">
    <property type="entry name" value="ADH_zinc_N_2"/>
    <property type="match status" value="1"/>
</dbReference>
<evidence type="ECO:0000256" key="1">
    <source>
        <dbReference type="ARBA" id="ARBA00022857"/>
    </source>
</evidence>
<dbReference type="SUPFAM" id="SSF51735">
    <property type="entry name" value="NAD(P)-binding Rossmann-fold domains"/>
    <property type="match status" value="1"/>
</dbReference>
<sequence length="333" mass="34311">MRAAIYREYGGPDVLELAELPDPKVHVDSVLVRVVAAAVNPADLGNQAGSTAGTVETYFPVIPGWDIAGVVERVGLGAGDLAPGDEVVGYLRGEVQRQHGGYAELVSADVRTLAPKPRSLSWEQAAALPLAGLTAYRAVAHVLDVRRGETLLVHGASGAVGQLAAQLAVVRGATVIGTASVRNHDYLRSIQVIPVEYGDGLVEHVRAVAPGGVDAVFDAAGHGALSSTSAVGRPSARVASTTDFSDPGVRPVFARYDQSEFRTLARLADEGSVVPRVGAVYPLDRAADAQRAVAGGAVSGKVVLRIAAGTRSSENAGLRGRPGGEQAQGVLGR</sequence>
<feature type="region of interest" description="Disordered" evidence="2">
    <location>
        <begin position="313"/>
        <end position="333"/>
    </location>
</feature>
<dbReference type="Gene3D" id="3.90.180.10">
    <property type="entry name" value="Medium-chain alcohol dehydrogenases, catalytic domain"/>
    <property type="match status" value="1"/>
</dbReference>
<evidence type="ECO:0000259" key="3">
    <source>
        <dbReference type="SMART" id="SM00829"/>
    </source>
</evidence>
<accession>A0A239PBD6</accession>
<dbReference type="PANTHER" id="PTHR44154:SF1">
    <property type="entry name" value="QUINONE OXIDOREDUCTASE"/>
    <property type="match status" value="1"/>
</dbReference>
<dbReference type="SMART" id="SM00829">
    <property type="entry name" value="PKS_ER"/>
    <property type="match status" value="1"/>
</dbReference>
<dbReference type="InterPro" id="IPR051603">
    <property type="entry name" value="Zinc-ADH_QOR/CCCR"/>
</dbReference>
<proteinExistence type="predicted"/>